<evidence type="ECO:0000313" key="2">
    <source>
        <dbReference type="EMBL" id="VDN55197.1"/>
    </source>
</evidence>
<evidence type="ECO:0000313" key="4">
    <source>
        <dbReference type="Proteomes" id="UP000274756"/>
    </source>
</evidence>
<evidence type="ECO:0000313" key="3">
    <source>
        <dbReference type="Proteomes" id="UP000038040"/>
    </source>
</evidence>
<dbReference type="EMBL" id="UYYG01001151">
    <property type="protein sequence ID" value="VDN55197.1"/>
    <property type="molecule type" value="Genomic_DNA"/>
</dbReference>
<organism evidence="3 5">
    <name type="scientific">Dracunculus medinensis</name>
    <name type="common">Guinea worm</name>
    <dbReference type="NCBI Taxonomy" id="318479"/>
    <lineage>
        <taxon>Eukaryota</taxon>
        <taxon>Metazoa</taxon>
        <taxon>Ecdysozoa</taxon>
        <taxon>Nematoda</taxon>
        <taxon>Chromadorea</taxon>
        <taxon>Rhabditida</taxon>
        <taxon>Spirurina</taxon>
        <taxon>Dracunculoidea</taxon>
        <taxon>Dracunculidae</taxon>
        <taxon>Dracunculus</taxon>
    </lineage>
</organism>
<dbReference type="OrthoDB" id="338622at2759"/>
<dbReference type="Gene3D" id="2.130.10.10">
    <property type="entry name" value="YVTN repeat-like/Quinoprotein amine dehydrogenase"/>
    <property type="match status" value="2"/>
</dbReference>
<feature type="repeat" description="WD" evidence="1">
    <location>
        <begin position="65"/>
        <end position="109"/>
    </location>
</feature>
<reference evidence="2 4" key="2">
    <citation type="submission" date="2018-11" db="EMBL/GenBank/DDBJ databases">
        <authorList>
            <consortium name="Pathogen Informatics"/>
        </authorList>
    </citation>
    <scope>NUCLEOTIDE SEQUENCE [LARGE SCALE GENOMIC DNA]</scope>
</reference>
<dbReference type="InterPro" id="IPR036322">
    <property type="entry name" value="WD40_repeat_dom_sf"/>
</dbReference>
<dbReference type="PANTHER" id="PTHR44099:SF4">
    <property type="entry name" value="RABCONNECTIN-3B, ISOFORM A"/>
    <property type="match status" value="1"/>
</dbReference>
<sequence>MIPINVQSTSNLVIPVVLWGRSAPKHRISCIRSLPDTKTIVTGTFDGELIIWENISSVLNAKLLLIGHERCVTCLSPTSLASSSTRFISSSSDGQIILWDSTDGRCIDSVFTNYIHRRIALYSIRSADFHTCRLYCLGDYSEIVVLDPQDLNILFTLGSRVEPDWLSAITFARPSNSSDMVIGVSFSGMIKIWHLIEIDKKDNAQPLYEYESKNIDDNEILSISWSQANPSVFLLVTSNSWQMFSLTDLNRLYAFDCVDQLCDGSFLYSNVVAVACSSGVIKLYLLPDSVVKDLDEEKNPIKKATIISVIGENSPLKNGYSNYVSFYFNVGTNDASDLIYRADIGGNIYAWKISDIIANYERKSENHSLRPSQANLTNLWDKFNCPPPSLMDNEEGQKITAILYISLQGRLVLGRDDGSILIMYACDALSKQLLENESAEHSRYDRQIFVSGSVDFSVIVWNINTGSRLFRFCVQGGPILRFLIPPYNCNARILRSICSVAGDNSVALLSLKENKCLLLASRQLFPVVEIKWRPLDDFMLLKCEDDSVYIWQMDTANLERVVTGTISEEILSACEEQVGIIEGDDEAGASQAIQMLRAFRNKNINAVRQIASGGQEEKSNIPITSEKGTDLPPPMAIMPLRKVSDTAYIILFNIDSIIVGLQSIENEASPTEMENKSLSTILKNKPHEPRPARIVWQTESNLHLDVAKFCLSLLHAWTLDADLDAVCLKSLRLSKPLMPLNFGIASRQGYISVLLPTEAQNCCPYPEINLFDQFSSNFHWSLNSSLSTIHLMAIISLANTLLSLREASVVPNTKRGLIRKTSSSRSASSDTTGNENQLKQGWSLLAAMHCCLLPDLVKSKAVYCSPRIELLARRWQDRCLEIRLAAQALLTRELNRMGMKGRKRLMESWAPFLPTLLDPTLSIFGARTATASMNMAPPCAVQPPPIPPRSGRIPLPAATMNVEAKLEMETGLQQIRRNQATAVILFGVIGADFPDELNRLELSRATAQSLLELLIAPPSALLPMHSPLRRAAIDLIGRGFCIWQPHFDITKVLLGLLDLSACSEKYNLEKAAILEPAVDACRTARHALSLIASLRPPALITALSKEIAKDDAQAISFGNLFQ</sequence>
<dbReference type="InterPro" id="IPR001680">
    <property type="entry name" value="WD40_rpt"/>
</dbReference>
<reference evidence="5" key="1">
    <citation type="submission" date="2017-02" db="UniProtKB">
        <authorList>
            <consortium name="WormBaseParasite"/>
        </authorList>
    </citation>
    <scope>IDENTIFICATION</scope>
</reference>
<evidence type="ECO:0000313" key="5">
    <source>
        <dbReference type="WBParaSite" id="DME_0000081001-mRNA-1"/>
    </source>
</evidence>
<dbReference type="Proteomes" id="UP000274756">
    <property type="component" value="Unassembled WGS sequence"/>
</dbReference>
<evidence type="ECO:0000256" key="1">
    <source>
        <dbReference type="PROSITE-ProRule" id="PRU00221"/>
    </source>
</evidence>
<dbReference type="PANTHER" id="PTHR44099">
    <property type="entry name" value="RABCONNECTIN-3B, ISOFORM A"/>
    <property type="match status" value="1"/>
</dbReference>
<accession>A0A0N4U2B8</accession>
<dbReference type="SUPFAM" id="SSF50978">
    <property type="entry name" value="WD40 repeat-like"/>
    <property type="match status" value="2"/>
</dbReference>
<gene>
    <name evidence="2" type="ORF">DME_LOCUS5170</name>
</gene>
<dbReference type="Pfam" id="PF00400">
    <property type="entry name" value="WD40"/>
    <property type="match status" value="2"/>
</dbReference>
<dbReference type="GO" id="GO:0005737">
    <property type="term" value="C:cytoplasm"/>
    <property type="evidence" value="ECO:0007669"/>
    <property type="project" value="TreeGrafter"/>
</dbReference>
<keyword evidence="4" id="KW-1185">Reference proteome</keyword>
<name>A0A0N4U2B8_DRAME</name>
<proteinExistence type="predicted"/>
<feature type="repeat" description="WD" evidence="1">
    <location>
        <begin position="445"/>
        <end position="471"/>
    </location>
</feature>
<dbReference type="SMART" id="SM00320">
    <property type="entry name" value="WD40"/>
    <property type="match status" value="5"/>
</dbReference>
<dbReference type="InterPro" id="IPR015943">
    <property type="entry name" value="WD40/YVTN_repeat-like_dom_sf"/>
</dbReference>
<dbReference type="Proteomes" id="UP000038040">
    <property type="component" value="Unplaced"/>
</dbReference>
<dbReference type="WBParaSite" id="DME_0000081001-mRNA-1">
    <property type="protein sequence ID" value="DME_0000081001-mRNA-1"/>
    <property type="gene ID" value="DME_0000081001"/>
</dbReference>
<keyword evidence="1" id="KW-0853">WD repeat</keyword>
<dbReference type="PROSITE" id="PS50082">
    <property type="entry name" value="WD_REPEATS_2"/>
    <property type="match status" value="2"/>
</dbReference>
<dbReference type="AlphaFoldDB" id="A0A0N4U2B8"/>
<protein>
    <submittedName>
        <fullName evidence="5">WD_REPEATS_REGION domain-containing protein</fullName>
    </submittedName>
</protein>
<dbReference type="InterPro" id="IPR049916">
    <property type="entry name" value="WDR72-like"/>
</dbReference>
<dbReference type="STRING" id="318479.A0A0N4U2B8"/>